<dbReference type="InterPro" id="IPR029058">
    <property type="entry name" value="AB_hydrolase_fold"/>
</dbReference>
<accession>A0A916TWW3</accession>
<dbReference type="PRINTS" id="PR00111">
    <property type="entry name" value="ABHYDROLASE"/>
</dbReference>
<dbReference type="RefSeq" id="WP_188607334.1">
    <property type="nucleotide sequence ID" value="NZ_BMGG01000001.1"/>
</dbReference>
<dbReference type="AlphaFoldDB" id="A0A916TWW3"/>
<evidence type="ECO:0000259" key="2">
    <source>
        <dbReference type="Pfam" id="PF02627"/>
    </source>
</evidence>
<comment type="caution">
    <text evidence="3">The sequence shown here is derived from an EMBL/GenBank/DDBJ whole genome shotgun (WGS) entry which is preliminary data.</text>
</comment>
<gene>
    <name evidence="3" type="ORF">GCM10010994_02800</name>
</gene>
<dbReference type="SUPFAM" id="SSF69118">
    <property type="entry name" value="AhpD-like"/>
    <property type="match status" value="1"/>
</dbReference>
<feature type="domain" description="Carboxymuconolactone decarboxylase-like" evidence="2">
    <location>
        <begin position="300"/>
        <end position="382"/>
    </location>
</feature>
<dbReference type="Pfam" id="PF02627">
    <property type="entry name" value="CMD"/>
    <property type="match status" value="1"/>
</dbReference>
<reference evidence="3" key="1">
    <citation type="journal article" date="2014" name="Int. J. Syst. Evol. Microbiol.">
        <title>Complete genome sequence of Corynebacterium casei LMG S-19264T (=DSM 44701T), isolated from a smear-ripened cheese.</title>
        <authorList>
            <consortium name="US DOE Joint Genome Institute (JGI-PGF)"/>
            <person name="Walter F."/>
            <person name="Albersmeier A."/>
            <person name="Kalinowski J."/>
            <person name="Ruckert C."/>
        </authorList>
    </citation>
    <scope>NUCLEOTIDE SEQUENCE</scope>
    <source>
        <strain evidence="3">CGMCC 1.12919</strain>
    </source>
</reference>
<dbReference type="Gene3D" id="1.20.1290.10">
    <property type="entry name" value="AhpD-like"/>
    <property type="match status" value="1"/>
</dbReference>
<dbReference type="GO" id="GO:0051920">
    <property type="term" value="F:peroxiredoxin activity"/>
    <property type="evidence" value="ECO:0007669"/>
    <property type="project" value="InterPro"/>
</dbReference>
<dbReference type="Gene3D" id="3.40.50.1820">
    <property type="entry name" value="alpha/beta hydrolase"/>
    <property type="match status" value="1"/>
</dbReference>
<dbReference type="InterPro" id="IPR003779">
    <property type="entry name" value="CMD-like"/>
</dbReference>
<evidence type="ECO:0000259" key="1">
    <source>
        <dbReference type="Pfam" id="PF00561"/>
    </source>
</evidence>
<dbReference type="Proteomes" id="UP000637002">
    <property type="component" value="Unassembled WGS sequence"/>
</dbReference>
<dbReference type="InterPro" id="IPR029032">
    <property type="entry name" value="AhpD-like"/>
</dbReference>
<dbReference type="InterPro" id="IPR026968">
    <property type="entry name" value="PcaD/CatD"/>
</dbReference>
<feature type="domain" description="AB hydrolase-1" evidence="1">
    <location>
        <begin position="22"/>
        <end position="134"/>
    </location>
</feature>
<keyword evidence="4" id="KW-1185">Reference proteome</keyword>
<sequence>MPFTTRDGIRLYWKLDGAPERPPLVLLNSIGTDMGLWDRAIPHLLPAFRLLRIDTRGHGASDAPEGDYTLAGLAADVLAVMDAAGIERAAVAGVSLGGMIAMEIALAAPGRVTGLGLVCTSAALDPAAWADRIALIRSGGMAAIADLAMGRFLAPGFVRAHPDIAAGFRAGLLAMAPAGYIGAGAAIRDMQLIDRISAIAAPCVVVAGDRDISTPFAGHGDRIAAVIPGAEVAHLDAAHLAPVEAPAELAAALRRTLLPLEPAEAAADTLFAAGLANRRRVLGDAWVDQSLARRTPFNADFQAMITRIAWHEVWGRPGLDERTRRLLVVVITAALGRWEEFRLHTRAGLARGGFTRDELKEALMQTAIYAGVPAANTAFAEAGEILKTLADEA</sequence>
<dbReference type="PANTHER" id="PTHR33570:SF2">
    <property type="entry name" value="CARBOXYMUCONOLACTONE DECARBOXYLASE-LIKE DOMAIN-CONTAINING PROTEIN"/>
    <property type="match status" value="1"/>
</dbReference>
<dbReference type="InterPro" id="IPR000073">
    <property type="entry name" value="AB_hydrolase_1"/>
</dbReference>
<protein>
    <submittedName>
        <fullName evidence="3">3-oxoadipate enol-lactonase</fullName>
    </submittedName>
</protein>
<dbReference type="EMBL" id="BMGG01000001">
    <property type="protein sequence ID" value="GGC47103.1"/>
    <property type="molecule type" value="Genomic_DNA"/>
</dbReference>
<reference evidence="3" key="2">
    <citation type="submission" date="2020-09" db="EMBL/GenBank/DDBJ databases">
        <authorList>
            <person name="Sun Q."/>
            <person name="Zhou Y."/>
        </authorList>
    </citation>
    <scope>NUCLEOTIDE SEQUENCE</scope>
    <source>
        <strain evidence="3">CGMCC 1.12919</strain>
    </source>
</reference>
<organism evidence="3 4">
    <name type="scientific">Chelatococcus reniformis</name>
    <dbReference type="NCBI Taxonomy" id="1494448"/>
    <lineage>
        <taxon>Bacteria</taxon>
        <taxon>Pseudomonadati</taxon>
        <taxon>Pseudomonadota</taxon>
        <taxon>Alphaproteobacteria</taxon>
        <taxon>Hyphomicrobiales</taxon>
        <taxon>Chelatococcaceae</taxon>
        <taxon>Chelatococcus</taxon>
    </lineage>
</organism>
<proteinExistence type="predicted"/>
<evidence type="ECO:0000313" key="4">
    <source>
        <dbReference type="Proteomes" id="UP000637002"/>
    </source>
</evidence>
<evidence type="ECO:0000313" key="3">
    <source>
        <dbReference type="EMBL" id="GGC47103.1"/>
    </source>
</evidence>
<dbReference type="Pfam" id="PF00561">
    <property type="entry name" value="Abhydrolase_1"/>
    <property type="match status" value="1"/>
</dbReference>
<dbReference type="GO" id="GO:0047570">
    <property type="term" value="F:3-oxoadipate enol-lactonase activity"/>
    <property type="evidence" value="ECO:0007669"/>
    <property type="project" value="InterPro"/>
</dbReference>
<dbReference type="InterPro" id="IPR052512">
    <property type="entry name" value="4CMD/NDH-1_regulator"/>
</dbReference>
<dbReference type="NCBIfam" id="TIGR02427">
    <property type="entry name" value="protocat_pcaD"/>
    <property type="match status" value="1"/>
</dbReference>
<dbReference type="SUPFAM" id="SSF53474">
    <property type="entry name" value="alpha/beta-Hydrolases"/>
    <property type="match status" value="1"/>
</dbReference>
<name>A0A916TWW3_9HYPH</name>
<dbReference type="GO" id="GO:0042952">
    <property type="term" value="P:beta-ketoadipate pathway"/>
    <property type="evidence" value="ECO:0007669"/>
    <property type="project" value="InterPro"/>
</dbReference>
<dbReference type="PANTHER" id="PTHR33570">
    <property type="entry name" value="4-CARBOXYMUCONOLACTONE DECARBOXYLASE FAMILY PROTEIN"/>
    <property type="match status" value="1"/>
</dbReference>